<evidence type="ECO:0000256" key="2">
    <source>
        <dbReference type="ARBA" id="ARBA00023054"/>
    </source>
</evidence>
<gene>
    <name evidence="5" type="primary">VPS60</name>
    <name evidence="5" type="ORF">HRR80_004275</name>
</gene>
<comment type="caution">
    <text evidence="5">The sequence shown here is derived from an EMBL/GenBank/DDBJ whole genome shotgun (WGS) entry which is preliminary data.</text>
</comment>
<protein>
    <submittedName>
        <fullName evidence="5">Vacuolar protein-sorting-associated protein 60</fullName>
    </submittedName>
</protein>
<dbReference type="GO" id="GO:0032511">
    <property type="term" value="P:late endosome to vacuole transport via multivesicular body sorting pathway"/>
    <property type="evidence" value="ECO:0007669"/>
    <property type="project" value="TreeGrafter"/>
</dbReference>
<dbReference type="Gene3D" id="6.10.250.1710">
    <property type="match status" value="1"/>
</dbReference>
<dbReference type="GO" id="GO:0005771">
    <property type="term" value="C:multivesicular body"/>
    <property type="evidence" value="ECO:0007669"/>
    <property type="project" value="TreeGrafter"/>
</dbReference>
<evidence type="ECO:0000313" key="6">
    <source>
        <dbReference type="Proteomes" id="UP001161757"/>
    </source>
</evidence>
<feature type="region of interest" description="Disordered" evidence="4">
    <location>
        <begin position="198"/>
        <end position="217"/>
    </location>
</feature>
<dbReference type="InterPro" id="IPR005024">
    <property type="entry name" value="Snf7_fam"/>
</dbReference>
<organism evidence="5 6">
    <name type="scientific">Exophiala dermatitidis</name>
    <name type="common">Black yeast-like fungus</name>
    <name type="synonym">Wangiella dermatitidis</name>
    <dbReference type="NCBI Taxonomy" id="5970"/>
    <lineage>
        <taxon>Eukaryota</taxon>
        <taxon>Fungi</taxon>
        <taxon>Dikarya</taxon>
        <taxon>Ascomycota</taxon>
        <taxon>Pezizomycotina</taxon>
        <taxon>Eurotiomycetes</taxon>
        <taxon>Chaetothyriomycetidae</taxon>
        <taxon>Chaetothyriales</taxon>
        <taxon>Herpotrichiellaceae</taxon>
        <taxon>Exophiala</taxon>
    </lineage>
</organism>
<reference evidence="5" key="1">
    <citation type="submission" date="2023-01" db="EMBL/GenBank/DDBJ databases">
        <title>Exophiala dermititidis isolated from Cystic Fibrosis Patient.</title>
        <authorList>
            <person name="Kurbessoian T."/>
            <person name="Crocker A."/>
            <person name="Murante D."/>
            <person name="Hogan D.A."/>
            <person name="Stajich J.E."/>
        </authorList>
    </citation>
    <scope>NUCLEOTIDE SEQUENCE</scope>
    <source>
        <strain evidence="5">Ex8</strain>
    </source>
</reference>
<name>A0AAN6IUZ6_EXODE</name>
<evidence type="ECO:0000313" key="5">
    <source>
        <dbReference type="EMBL" id="KAJ8991652.1"/>
    </source>
</evidence>
<comment type="similarity">
    <text evidence="1">Belongs to the SNF7 family.</text>
</comment>
<sequence>MNRLFGTKPTGPKPTLNGAIQNVDTRIESIDVKLAQLNAELTTYQQKMSKMRDGPGKQAIKQKALKVLQRRKMYESQRDQLQQQSWNMEQAGMMQDNLKNVMTTVDAMKTTNKALKQQYGKINIDKIEKMQDEMADLMEIGNEINESISRAYDVPEDVDEAELDAELEALGEDMMFEQEMGLGESTPAFLQDEVAPPQFVDEPPETAKVKEAAGGVG</sequence>
<dbReference type="PANTHER" id="PTHR22761:SF12">
    <property type="entry name" value="CHARGED MULTIVESICULAR BODY PROTEIN 5"/>
    <property type="match status" value="1"/>
</dbReference>
<dbReference type="GO" id="GO:0006900">
    <property type="term" value="P:vesicle budding from membrane"/>
    <property type="evidence" value="ECO:0007669"/>
    <property type="project" value="TreeGrafter"/>
</dbReference>
<dbReference type="AlphaFoldDB" id="A0AAN6IUZ6"/>
<dbReference type="Pfam" id="PF03357">
    <property type="entry name" value="Snf7"/>
    <property type="match status" value="1"/>
</dbReference>
<keyword evidence="2 3" id="KW-0175">Coiled coil</keyword>
<evidence type="ECO:0000256" key="4">
    <source>
        <dbReference type="SAM" id="MobiDB-lite"/>
    </source>
</evidence>
<dbReference type="EMBL" id="JAJGCB010000007">
    <property type="protein sequence ID" value="KAJ8991652.1"/>
    <property type="molecule type" value="Genomic_DNA"/>
</dbReference>
<dbReference type="PANTHER" id="PTHR22761">
    <property type="entry name" value="CHARGED MULTIVESICULAR BODY PROTEIN"/>
    <property type="match status" value="1"/>
</dbReference>
<feature type="coiled-coil region" evidence="3">
    <location>
        <begin position="20"/>
        <end position="118"/>
    </location>
</feature>
<evidence type="ECO:0000256" key="3">
    <source>
        <dbReference type="SAM" id="Coils"/>
    </source>
</evidence>
<accession>A0AAN6IUZ6</accession>
<evidence type="ECO:0000256" key="1">
    <source>
        <dbReference type="ARBA" id="ARBA00006190"/>
    </source>
</evidence>
<proteinExistence type="inferred from homology"/>
<dbReference type="Proteomes" id="UP001161757">
    <property type="component" value="Unassembled WGS sequence"/>
</dbReference>